<feature type="compositionally biased region" description="Low complexity" evidence="1">
    <location>
        <begin position="207"/>
        <end position="253"/>
    </location>
</feature>
<evidence type="ECO:0000259" key="2">
    <source>
        <dbReference type="PROSITE" id="PS51782"/>
    </source>
</evidence>
<evidence type="ECO:0000256" key="1">
    <source>
        <dbReference type="SAM" id="MobiDB-lite"/>
    </source>
</evidence>
<reference evidence="3 4" key="1">
    <citation type="submission" date="2017-06" db="EMBL/GenBank/DDBJ databases">
        <authorList>
            <person name="Kim H.J."/>
            <person name="Triplett B.A."/>
        </authorList>
    </citation>
    <scope>NUCLEOTIDE SEQUENCE [LARGE SCALE GENOMIC DNA]</scope>
    <source>
        <strain evidence="3 4">DSM 29052</strain>
    </source>
</reference>
<sequence>MTGNARLKGAGGVASGAAAALALVLAGVFFFGRPVMQDTGGDDAVPLPAIDAASVPATELPAGGEDMVSDPGTVSQEPAAERQAQAAPQGADTTLPSFDIVRVQQDGETLVAGVAEPDSVVEVLLDGALTDSTRTDATGRFAIFLSIPASDQARILSLRAQSESGPRDSLDEVILAPTPQVAQTEPAPRSQQPDAGAQVAAAGENLAKAASGAPAGASAPETAAMDDTGDGQTATTDSATGPDTAGPDTTGTAQPEGTAQAAATSVPGTMPEVPQTTADTDATREIAGLSAPDAASAPQTTVDTPQADAIAAAADRDTPTSETTDAATDAATLPQAVATAPGKPDGTVTRDASPVVPAPPTTPSTAQAPAVILSNRAGIDVLQPPSGPAARPAVQSEVALDAITYEADGAVVLTGRGKSAESVRIYLNNRPVSTTPIQPDGRWRATLQDVQSGTYRLRVDQLGPAGTVTSRVESPFLRETPESLAAAAAEAGSAAVRAVTVQPGNTLWAIARDRYGEGTAYVRVFEANRDTIRNPDLIYPGQVFTIPD</sequence>
<feature type="region of interest" description="Disordered" evidence="1">
    <location>
        <begin position="60"/>
        <end position="93"/>
    </location>
</feature>
<keyword evidence="4" id="KW-1185">Reference proteome</keyword>
<dbReference type="Pfam" id="PF01476">
    <property type="entry name" value="LysM"/>
    <property type="match status" value="1"/>
</dbReference>
<dbReference type="Gene3D" id="3.10.350.10">
    <property type="entry name" value="LysM domain"/>
    <property type="match status" value="1"/>
</dbReference>
<dbReference type="Gene3D" id="2.60.40.10">
    <property type="entry name" value="Immunoglobulins"/>
    <property type="match status" value="1"/>
</dbReference>
<protein>
    <submittedName>
        <fullName evidence="3">LysM domain-containing protein</fullName>
    </submittedName>
</protein>
<feature type="region of interest" description="Disordered" evidence="1">
    <location>
        <begin position="180"/>
        <end position="277"/>
    </location>
</feature>
<dbReference type="AlphaFoldDB" id="A0A238UYT8"/>
<dbReference type="Proteomes" id="UP000198417">
    <property type="component" value="Unassembled WGS sequence"/>
</dbReference>
<name>A0A238UYT8_9RHOB</name>
<dbReference type="InterPro" id="IPR036779">
    <property type="entry name" value="LysM_dom_sf"/>
</dbReference>
<evidence type="ECO:0000313" key="3">
    <source>
        <dbReference type="EMBL" id="SNR26944.1"/>
    </source>
</evidence>
<feature type="compositionally biased region" description="Polar residues" evidence="1">
    <location>
        <begin position="255"/>
        <end position="267"/>
    </location>
</feature>
<dbReference type="InterPro" id="IPR013783">
    <property type="entry name" value="Ig-like_fold"/>
</dbReference>
<feature type="domain" description="LysM" evidence="2">
    <location>
        <begin position="497"/>
        <end position="546"/>
    </location>
</feature>
<dbReference type="PROSITE" id="PS51782">
    <property type="entry name" value="LYSM"/>
    <property type="match status" value="1"/>
</dbReference>
<dbReference type="SMART" id="SM00257">
    <property type="entry name" value="LysM"/>
    <property type="match status" value="1"/>
</dbReference>
<accession>A0A238UYT8</accession>
<dbReference type="InterPro" id="IPR018392">
    <property type="entry name" value="LysM"/>
</dbReference>
<dbReference type="CDD" id="cd00118">
    <property type="entry name" value="LysM"/>
    <property type="match status" value="1"/>
</dbReference>
<dbReference type="RefSeq" id="WP_141135063.1">
    <property type="nucleotide sequence ID" value="NZ_FZNN01000001.1"/>
</dbReference>
<proteinExistence type="predicted"/>
<feature type="region of interest" description="Disordered" evidence="1">
    <location>
        <begin position="313"/>
        <end position="366"/>
    </location>
</feature>
<dbReference type="PANTHER" id="PTHR34700">
    <property type="entry name" value="POTASSIUM BINDING PROTEIN KBP"/>
    <property type="match status" value="1"/>
</dbReference>
<feature type="compositionally biased region" description="Low complexity" evidence="1">
    <location>
        <begin position="323"/>
        <end position="332"/>
    </location>
</feature>
<dbReference type="OrthoDB" id="370541at2"/>
<dbReference type="EMBL" id="FZNN01000001">
    <property type="protein sequence ID" value="SNR26944.1"/>
    <property type="molecule type" value="Genomic_DNA"/>
</dbReference>
<gene>
    <name evidence="3" type="ORF">SAMN06265370_101310</name>
</gene>
<organism evidence="3 4">
    <name type="scientific">Puniceibacterium sediminis</name>
    <dbReference type="NCBI Taxonomy" id="1608407"/>
    <lineage>
        <taxon>Bacteria</taxon>
        <taxon>Pseudomonadati</taxon>
        <taxon>Pseudomonadota</taxon>
        <taxon>Alphaproteobacteria</taxon>
        <taxon>Rhodobacterales</taxon>
        <taxon>Paracoccaceae</taxon>
        <taxon>Puniceibacterium</taxon>
    </lineage>
</organism>
<feature type="compositionally biased region" description="Low complexity" evidence="1">
    <location>
        <begin position="76"/>
        <end position="91"/>
    </location>
</feature>
<evidence type="ECO:0000313" key="4">
    <source>
        <dbReference type="Proteomes" id="UP000198417"/>
    </source>
</evidence>
<dbReference type="InterPro" id="IPR052196">
    <property type="entry name" value="Bact_Kbp"/>
</dbReference>
<dbReference type="PANTHER" id="PTHR34700:SF4">
    <property type="entry name" value="PHAGE-LIKE ELEMENT PBSX PROTEIN XKDP"/>
    <property type="match status" value="1"/>
</dbReference>